<comment type="caution">
    <text evidence="1">The sequence shown here is derived from an EMBL/GenBank/DDBJ whole genome shotgun (WGS) entry which is preliminary data.</text>
</comment>
<proteinExistence type="predicted"/>
<reference evidence="1" key="1">
    <citation type="submission" date="2023-06" db="EMBL/GenBank/DDBJ databases">
        <title>Genomic of Agaribacillus aureum.</title>
        <authorList>
            <person name="Wang G."/>
        </authorList>
    </citation>
    <scope>NUCLEOTIDE SEQUENCE</scope>
    <source>
        <strain evidence="1">BMA12</strain>
    </source>
</reference>
<dbReference type="EMBL" id="JAUJEB010000009">
    <property type="protein sequence ID" value="MDN5216504.1"/>
    <property type="molecule type" value="Genomic_DNA"/>
</dbReference>
<name>A0ABT8LFE2_9BACT</name>
<evidence type="ECO:0000313" key="2">
    <source>
        <dbReference type="Proteomes" id="UP001172083"/>
    </source>
</evidence>
<protein>
    <submittedName>
        <fullName evidence="1">Uncharacterized protein</fullName>
    </submittedName>
</protein>
<organism evidence="1 2">
    <name type="scientific">Agaribacillus aureus</name>
    <dbReference type="NCBI Taxonomy" id="3051825"/>
    <lineage>
        <taxon>Bacteria</taxon>
        <taxon>Pseudomonadati</taxon>
        <taxon>Bacteroidota</taxon>
        <taxon>Cytophagia</taxon>
        <taxon>Cytophagales</taxon>
        <taxon>Splendidivirgaceae</taxon>
        <taxon>Agaribacillus</taxon>
    </lineage>
</organism>
<gene>
    <name evidence="1" type="ORF">QQ020_30830</name>
</gene>
<sequence length="238" mass="27588">MIFKNLKYIFVAVWTYVAITASAIPVVAQNKLPVLQAISKITLKSGETAEGLIALGYTYDNQRYHANAFYHETPLQKRFILIDLDFTGYYATLLEPSGSGKLFFAESKSDQRQHSHKTSKEGNNTLLNKKTLREENYTLKEEFSLYPELPLSLNVKARITADDNVVTFKVTDIERLELIGKPSGEWLKKITQAKARLTKKMEIDKKKGNLWLNYQEPVWYHDIINNNLELTKWRQYFE</sequence>
<accession>A0ABT8LFE2</accession>
<evidence type="ECO:0000313" key="1">
    <source>
        <dbReference type="EMBL" id="MDN5216504.1"/>
    </source>
</evidence>
<dbReference type="RefSeq" id="WP_346761841.1">
    <property type="nucleotide sequence ID" value="NZ_JAUJEB010000009.1"/>
</dbReference>
<keyword evidence="2" id="KW-1185">Reference proteome</keyword>
<dbReference type="Proteomes" id="UP001172083">
    <property type="component" value="Unassembled WGS sequence"/>
</dbReference>